<keyword evidence="7" id="KW-1185">Reference proteome</keyword>
<feature type="compositionally biased region" description="Gly residues" evidence="4">
    <location>
        <begin position="242"/>
        <end position="251"/>
    </location>
</feature>
<comment type="caution">
    <text evidence="6">The sequence shown here is derived from an EMBL/GenBank/DDBJ whole genome shotgun (WGS) entry which is preliminary data.</text>
</comment>
<feature type="region of interest" description="Disordered" evidence="4">
    <location>
        <begin position="127"/>
        <end position="178"/>
    </location>
</feature>
<dbReference type="EMBL" id="BRXU01000001">
    <property type="protein sequence ID" value="GLC48255.1"/>
    <property type="molecule type" value="Genomic_DNA"/>
</dbReference>
<dbReference type="AlphaFoldDB" id="A0A9W6EXG8"/>
<evidence type="ECO:0000256" key="3">
    <source>
        <dbReference type="ARBA" id="ARBA00022833"/>
    </source>
</evidence>
<dbReference type="GO" id="GO:0071011">
    <property type="term" value="C:precatalytic spliceosome"/>
    <property type="evidence" value="ECO:0007669"/>
    <property type="project" value="TreeGrafter"/>
</dbReference>
<dbReference type="SUPFAM" id="SSF57667">
    <property type="entry name" value="beta-beta-alpha zinc fingers"/>
    <property type="match status" value="1"/>
</dbReference>
<reference evidence="6 7" key="1">
    <citation type="journal article" date="2023" name="Commun. Biol.">
        <title>Reorganization of the ancestral sex-determining regions during the evolution of trioecy in Pleodorina starrii.</title>
        <authorList>
            <person name="Takahashi K."/>
            <person name="Suzuki S."/>
            <person name="Kawai-Toyooka H."/>
            <person name="Yamamoto K."/>
            <person name="Hamaji T."/>
            <person name="Ootsuki R."/>
            <person name="Yamaguchi H."/>
            <person name="Kawachi M."/>
            <person name="Higashiyama T."/>
            <person name="Nozaki H."/>
        </authorList>
    </citation>
    <scope>NUCLEOTIDE SEQUENCE [LARGE SCALE GENOMIC DNA]</scope>
    <source>
        <strain evidence="6 7">NIES-4479</strain>
    </source>
</reference>
<dbReference type="GO" id="GO:0003723">
    <property type="term" value="F:RNA binding"/>
    <property type="evidence" value="ECO:0007669"/>
    <property type="project" value="TreeGrafter"/>
</dbReference>
<dbReference type="PANTHER" id="PTHR13173">
    <property type="entry name" value="WW DOMAIN BINDING PROTEIN 4"/>
    <property type="match status" value="1"/>
</dbReference>
<evidence type="ECO:0000256" key="2">
    <source>
        <dbReference type="ARBA" id="ARBA00022771"/>
    </source>
</evidence>
<feature type="compositionally biased region" description="Basic and acidic residues" evidence="4">
    <location>
        <begin position="230"/>
        <end position="239"/>
    </location>
</feature>
<dbReference type="InterPro" id="IPR003604">
    <property type="entry name" value="Matrin/U1-like-C_Znf_C2H2"/>
</dbReference>
<dbReference type="SMART" id="SM00451">
    <property type="entry name" value="ZnF_U1"/>
    <property type="match status" value="1"/>
</dbReference>
<dbReference type="InterPro" id="IPR013085">
    <property type="entry name" value="U1-CZ_Znf_C2H2"/>
</dbReference>
<keyword evidence="1" id="KW-0479">Metal-binding</keyword>
<name>A0A9W6EXG8_9CHLO</name>
<evidence type="ECO:0000256" key="1">
    <source>
        <dbReference type="ARBA" id="ARBA00022723"/>
    </source>
</evidence>
<dbReference type="PANTHER" id="PTHR13173:SF10">
    <property type="entry name" value="WW DOMAIN-BINDING PROTEIN 4"/>
    <property type="match status" value="1"/>
</dbReference>
<dbReference type="InterPro" id="IPR036236">
    <property type="entry name" value="Znf_C2H2_sf"/>
</dbReference>
<evidence type="ECO:0000256" key="4">
    <source>
        <dbReference type="SAM" id="MobiDB-lite"/>
    </source>
</evidence>
<feature type="region of interest" description="Disordered" evidence="4">
    <location>
        <begin position="223"/>
        <end position="258"/>
    </location>
</feature>
<dbReference type="Proteomes" id="UP001165080">
    <property type="component" value="Unassembled WGS sequence"/>
</dbReference>
<evidence type="ECO:0000313" key="6">
    <source>
        <dbReference type="EMBL" id="GLC48255.1"/>
    </source>
</evidence>
<dbReference type="Pfam" id="PF06220">
    <property type="entry name" value="zf-U1"/>
    <property type="match status" value="1"/>
</dbReference>
<dbReference type="GO" id="GO:0000398">
    <property type="term" value="P:mRNA splicing, via spliceosome"/>
    <property type="evidence" value="ECO:0007669"/>
    <property type="project" value="InterPro"/>
</dbReference>
<evidence type="ECO:0000313" key="7">
    <source>
        <dbReference type="Proteomes" id="UP001165080"/>
    </source>
</evidence>
<feature type="compositionally biased region" description="Low complexity" evidence="4">
    <location>
        <begin position="156"/>
        <end position="165"/>
    </location>
</feature>
<evidence type="ECO:0000259" key="5">
    <source>
        <dbReference type="SMART" id="SM00451"/>
    </source>
</evidence>
<dbReference type="InterPro" id="IPR040023">
    <property type="entry name" value="WBP4"/>
</dbReference>
<protein>
    <recommendedName>
        <fullName evidence="5">U1-type domain-containing protein</fullName>
    </recommendedName>
</protein>
<keyword evidence="3" id="KW-0862">Zinc</keyword>
<organism evidence="6 7">
    <name type="scientific">Pleodorina starrii</name>
    <dbReference type="NCBI Taxonomy" id="330485"/>
    <lineage>
        <taxon>Eukaryota</taxon>
        <taxon>Viridiplantae</taxon>
        <taxon>Chlorophyta</taxon>
        <taxon>core chlorophytes</taxon>
        <taxon>Chlorophyceae</taxon>
        <taxon>CS clade</taxon>
        <taxon>Chlamydomonadales</taxon>
        <taxon>Volvocaceae</taxon>
        <taxon>Pleodorina</taxon>
    </lineage>
</organism>
<accession>A0A9W6EXG8</accession>
<sequence>MTEYWKSNAMHWCDICKCWMNDTKAARMNHERGAQHQAKLATKLRDMAKKADDEVKAKSANEAAMSKIEAAARKQYEQDRKAAEEARKAAEEAAGSWTWDAGCSYYYNAAHRWYYDPKTQWYYGGEPTPEWSQSPPLPADSMFGVAPHEGGPVPQGAAGSAAATGASGGGASGSGRPEGLPVVTKTIQRVVAVPKHPLADLGGHRAPTTGRVGGAMGAGMVVESGGADPGAKRKREDQLKGAGAGSKGGAAKGAVSAEEAEALARREAARQRVAQRTAAGFGYL</sequence>
<dbReference type="Gene3D" id="3.30.160.60">
    <property type="entry name" value="Classic Zinc Finger"/>
    <property type="match status" value="1"/>
</dbReference>
<dbReference type="OrthoDB" id="191651at2759"/>
<dbReference type="GO" id="GO:0008270">
    <property type="term" value="F:zinc ion binding"/>
    <property type="evidence" value="ECO:0007669"/>
    <property type="project" value="UniProtKB-KW"/>
</dbReference>
<keyword evidence="2" id="KW-0863">Zinc-finger</keyword>
<gene>
    <name evidence="6" type="primary">PLEST000804</name>
    <name evidence="6" type="ORF">PLESTB_000075900</name>
</gene>
<feature type="domain" description="U1-type" evidence="5">
    <location>
        <begin position="8"/>
        <end position="43"/>
    </location>
</feature>
<proteinExistence type="predicted"/>